<comment type="caution">
    <text evidence="2">The sequence shown here is derived from an EMBL/GenBank/DDBJ whole genome shotgun (WGS) entry which is preliminary data.</text>
</comment>
<name>A0A645JD27_9ZZZZ</name>
<sequence length="128" mass="14025">MAEFDGDGNTRCTIGYGRQRLSDHLFFKKSPQDGETSAEAQHQRGAAVPSSTAGIHETLVGQDPVDLGPYARSHQLTRADNALHWTCYSPVVHGNHDRASVLFGKQSLFAQHHSCIHPSLLHCSFKCA</sequence>
<protein>
    <submittedName>
        <fullName evidence="2">Uncharacterized protein</fullName>
    </submittedName>
</protein>
<accession>A0A645JD27</accession>
<evidence type="ECO:0000313" key="2">
    <source>
        <dbReference type="EMBL" id="MPN61571.1"/>
    </source>
</evidence>
<dbReference type="EMBL" id="VSSQ01138359">
    <property type="protein sequence ID" value="MPN61571.1"/>
    <property type="molecule type" value="Genomic_DNA"/>
</dbReference>
<dbReference type="AlphaFoldDB" id="A0A645JD27"/>
<feature type="region of interest" description="Disordered" evidence="1">
    <location>
        <begin position="27"/>
        <end position="59"/>
    </location>
</feature>
<reference evidence="2" key="1">
    <citation type="submission" date="2019-08" db="EMBL/GenBank/DDBJ databases">
        <authorList>
            <person name="Kucharzyk K."/>
            <person name="Murdoch R.W."/>
            <person name="Higgins S."/>
            <person name="Loffler F."/>
        </authorList>
    </citation>
    <scope>NUCLEOTIDE SEQUENCE</scope>
</reference>
<organism evidence="2">
    <name type="scientific">bioreactor metagenome</name>
    <dbReference type="NCBI Taxonomy" id="1076179"/>
    <lineage>
        <taxon>unclassified sequences</taxon>
        <taxon>metagenomes</taxon>
        <taxon>ecological metagenomes</taxon>
    </lineage>
</organism>
<proteinExistence type="predicted"/>
<evidence type="ECO:0000256" key="1">
    <source>
        <dbReference type="SAM" id="MobiDB-lite"/>
    </source>
</evidence>
<gene>
    <name evidence="2" type="ORF">SDC9_209309</name>
</gene>